<dbReference type="AlphaFoldDB" id="A0A840I235"/>
<proteinExistence type="predicted"/>
<keyword evidence="5" id="KW-1185">Reference proteome</keyword>
<dbReference type="SUPFAM" id="SSF51735">
    <property type="entry name" value="NAD(P)-binding Rossmann-fold domains"/>
    <property type="match status" value="1"/>
</dbReference>
<dbReference type="Proteomes" id="UP000563524">
    <property type="component" value="Unassembled WGS sequence"/>
</dbReference>
<dbReference type="InterPro" id="IPR001509">
    <property type="entry name" value="Epimerase_deHydtase"/>
</dbReference>
<evidence type="ECO:0000259" key="3">
    <source>
        <dbReference type="Pfam" id="PF03446"/>
    </source>
</evidence>
<dbReference type="RefSeq" id="WP_183816077.1">
    <property type="nucleotide sequence ID" value="NZ_JACHOB010000001.1"/>
</dbReference>
<dbReference type="CDD" id="cd05266">
    <property type="entry name" value="SDR_a4"/>
    <property type="match status" value="1"/>
</dbReference>
<sequence length="295" mass="31555">MPSLLAIGAGYSVRPLLRRLADEGWAVTGTTRSEEKADALRSEGVTALRWAAPARLPEEVVRTADAIVVSVSPGEEGCPALHALPEETLRAETRLLYLSSSGVYGDKDGAWIDETATCTPGTARGRRRLEAEAGWQALAARVGARLTLCRLAGIYGPGRNAVESLSGGTRGARSGLSQRVIKPGQVFNRIHRDDIAGGLHALLDADAPPGVVNFADDEPSPPQDVIAYAARLLGVGAPPEVPFEAAEMSDMARSFYAENKRLRNDQLRSLPAFALRYPTYREGLDAAVRSLRTEA</sequence>
<comment type="caution">
    <text evidence="4">The sequence shown here is derived from an EMBL/GenBank/DDBJ whole genome shotgun (WGS) entry which is preliminary data.</text>
</comment>
<accession>A0A840I235</accession>
<name>A0A840I235_9PROT</name>
<evidence type="ECO:0000313" key="5">
    <source>
        <dbReference type="Proteomes" id="UP000563524"/>
    </source>
</evidence>
<gene>
    <name evidence="4" type="ORF">GGQ59_000832</name>
</gene>
<dbReference type="PANTHER" id="PTHR43574">
    <property type="entry name" value="EPIMERASE-RELATED"/>
    <property type="match status" value="1"/>
</dbReference>
<organism evidence="4 5">
    <name type="scientific">Parvularcula dongshanensis</name>
    <dbReference type="NCBI Taxonomy" id="1173995"/>
    <lineage>
        <taxon>Bacteria</taxon>
        <taxon>Pseudomonadati</taxon>
        <taxon>Pseudomonadota</taxon>
        <taxon>Alphaproteobacteria</taxon>
        <taxon>Parvularculales</taxon>
        <taxon>Parvularculaceae</taxon>
        <taxon>Parvularcula</taxon>
    </lineage>
</organism>
<evidence type="ECO:0000313" key="4">
    <source>
        <dbReference type="EMBL" id="MBB4658332.1"/>
    </source>
</evidence>
<dbReference type="GO" id="GO:0050661">
    <property type="term" value="F:NADP binding"/>
    <property type="evidence" value="ECO:0007669"/>
    <property type="project" value="InterPro"/>
</dbReference>
<keyword evidence="1" id="KW-0520">NAD</keyword>
<dbReference type="InterPro" id="IPR036291">
    <property type="entry name" value="NAD(P)-bd_dom_sf"/>
</dbReference>
<dbReference type="InterPro" id="IPR006115">
    <property type="entry name" value="6PGDH_NADP-bd"/>
</dbReference>
<evidence type="ECO:0000256" key="1">
    <source>
        <dbReference type="ARBA" id="ARBA00023027"/>
    </source>
</evidence>
<feature type="domain" description="6-phosphogluconate dehydrogenase NADP-binding" evidence="3">
    <location>
        <begin position="7"/>
        <end position="75"/>
    </location>
</feature>
<dbReference type="Gene3D" id="3.40.50.720">
    <property type="entry name" value="NAD(P)-binding Rossmann-like Domain"/>
    <property type="match status" value="1"/>
</dbReference>
<feature type="domain" description="NAD-dependent epimerase/dehydratase" evidence="2">
    <location>
        <begin position="84"/>
        <end position="213"/>
    </location>
</feature>
<protein>
    <submittedName>
        <fullName evidence="4">Nucleoside-diphosphate-sugar epimerase</fullName>
    </submittedName>
</protein>
<evidence type="ECO:0000259" key="2">
    <source>
        <dbReference type="Pfam" id="PF01370"/>
    </source>
</evidence>
<dbReference type="Pfam" id="PF01370">
    <property type="entry name" value="Epimerase"/>
    <property type="match status" value="1"/>
</dbReference>
<reference evidence="4 5" key="1">
    <citation type="submission" date="2020-08" db="EMBL/GenBank/DDBJ databases">
        <title>Genomic Encyclopedia of Type Strains, Phase IV (KMG-IV): sequencing the most valuable type-strain genomes for metagenomic binning, comparative biology and taxonomic classification.</title>
        <authorList>
            <person name="Goeker M."/>
        </authorList>
    </citation>
    <scope>NUCLEOTIDE SEQUENCE [LARGE SCALE GENOMIC DNA]</scope>
    <source>
        <strain evidence="4 5">DSM 102850</strain>
    </source>
</reference>
<dbReference type="Pfam" id="PF03446">
    <property type="entry name" value="NAD_binding_2"/>
    <property type="match status" value="1"/>
</dbReference>
<dbReference type="EMBL" id="JACHOB010000001">
    <property type="protein sequence ID" value="MBB4658332.1"/>
    <property type="molecule type" value="Genomic_DNA"/>
</dbReference>